<evidence type="ECO:0000313" key="3">
    <source>
        <dbReference type="Proteomes" id="UP001321760"/>
    </source>
</evidence>
<feature type="region of interest" description="Disordered" evidence="1">
    <location>
        <begin position="367"/>
        <end position="393"/>
    </location>
</feature>
<feature type="region of interest" description="Disordered" evidence="1">
    <location>
        <begin position="302"/>
        <end position="344"/>
    </location>
</feature>
<feature type="region of interest" description="Disordered" evidence="1">
    <location>
        <begin position="30"/>
        <end position="119"/>
    </location>
</feature>
<organism evidence="2 3">
    <name type="scientific">Podospora aff. communis PSN243</name>
    <dbReference type="NCBI Taxonomy" id="3040156"/>
    <lineage>
        <taxon>Eukaryota</taxon>
        <taxon>Fungi</taxon>
        <taxon>Dikarya</taxon>
        <taxon>Ascomycota</taxon>
        <taxon>Pezizomycotina</taxon>
        <taxon>Sordariomycetes</taxon>
        <taxon>Sordariomycetidae</taxon>
        <taxon>Sordariales</taxon>
        <taxon>Podosporaceae</taxon>
        <taxon>Podospora</taxon>
    </lineage>
</organism>
<dbReference type="AlphaFoldDB" id="A0AAV9GPW2"/>
<name>A0AAV9GPW2_9PEZI</name>
<sequence>MESGSPPPTFCSLPWDGNLASLDVHTCEPASSASGFRVPQTVSSPPSQLGLQVRTRSSARHRTVSNQLSTSQSRLAQRIQPRRQLRRRAVNHDHVPRRGGVPDVRGDDNLGHRKGEAPNMQGDKFACPFFRVEPSRHMECMNLKLTRVRDVKQHINRRHARTASYCPICYATFDSMASRDSHTQLRECEPREPTAVDPVDGVSLETQEVLKQRVDRSLPAIDQWNDMWDILFPGKPRPLTPYLGSTVEESLVMVRGVLEKEGRQMIPELLDDKSLARNGDLYVLDILDTAIVRIGQRFRSTGGEICSNDNSPTRQSSGRRPLSGSASMPVAATEPADQGSEGRQSLFSQMELPAWDTLSFSQSSTLEENEMEVAQVSSPSGNESAAGGTSHSFQAYLSDENPFVYLA</sequence>
<reference evidence="2" key="2">
    <citation type="submission" date="2023-05" db="EMBL/GenBank/DDBJ databases">
        <authorList>
            <consortium name="Lawrence Berkeley National Laboratory"/>
            <person name="Steindorff A."/>
            <person name="Hensen N."/>
            <person name="Bonometti L."/>
            <person name="Westerberg I."/>
            <person name="Brannstrom I.O."/>
            <person name="Guillou S."/>
            <person name="Cros-Aarteil S."/>
            <person name="Calhoun S."/>
            <person name="Haridas S."/>
            <person name="Kuo A."/>
            <person name="Mondo S."/>
            <person name="Pangilinan J."/>
            <person name="Riley R."/>
            <person name="Labutti K."/>
            <person name="Andreopoulos B."/>
            <person name="Lipzen A."/>
            <person name="Chen C."/>
            <person name="Yanf M."/>
            <person name="Daum C."/>
            <person name="Ng V."/>
            <person name="Clum A."/>
            <person name="Ohm R."/>
            <person name="Martin F."/>
            <person name="Silar P."/>
            <person name="Natvig D."/>
            <person name="Lalanne C."/>
            <person name="Gautier V."/>
            <person name="Ament-Velasquez S.L."/>
            <person name="Kruys A."/>
            <person name="Hutchinson M.I."/>
            <person name="Powell A.J."/>
            <person name="Barry K."/>
            <person name="Miller A.N."/>
            <person name="Grigoriev I.V."/>
            <person name="Debuchy R."/>
            <person name="Gladieux P."/>
            <person name="Thoren M.H."/>
            <person name="Johannesson H."/>
        </authorList>
    </citation>
    <scope>NUCLEOTIDE SEQUENCE</scope>
    <source>
        <strain evidence="2">PSN243</strain>
    </source>
</reference>
<feature type="compositionally biased region" description="Polar residues" evidence="1">
    <location>
        <begin position="307"/>
        <end position="318"/>
    </location>
</feature>
<dbReference type="EMBL" id="MU865930">
    <property type="protein sequence ID" value="KAK4450889.1"/>
    <property type="molecule type" value="Genomic_DNA"/>
</dbReference>
<feature type="compositionally biased region" description="Polar residues" evidence="1">
    <location>
        <begin position="64"/>
        <end position="73"/>
    </location>
</feature>
<feature type="compositionally biased region" description="Basic residues" evidence="1">
    <location>
        <begin position="80"/>
        <end position="89"/>
    </location>
</feature>
<feature type="compositionally biased region" description="Basic and acidic residues" evidence="1">
    <location>
        <begin position="104"/>
        <end position="116"/>
    </location>
</feature>
<gene>
    <name evidence="2" type="ORF">QBC34DRAFT_348432</name>
</gene>
<accession>A0AAV9GPW2</accession>
<feature type="compositionally biased region" description="Polar residues" evidence="1">
    <location>
        <begin position="30"/>
        <end position="56"/>
    </location>
</feature>
<keyword evidence="3" id="KW-1185">Reference proteome</keyword>
<reference evidence="2" key="1">
    <citation type="journal article" date="2023" name="Mol. Phylogenet. Evol.">
        <title>Genome-scale phylogeny and comparative genomics of the fungal order Sordariales.</title>
        <authorList>
            <person name="Hensen N."/>
            <person name="Bonometti L."/>
            <person name="Westerberg I."/>
            <person name="Brannstrom I.O."/>
            <person name="Guillou S."/>
            <person name="Cros-Aarteil S."/>
            <person name="Calhoun S."/>
            <person name="Haridas S."/>
            <person name="Kuo A."/>
            <person name="Mondo S."/>
            <person name="Pangilinan J."/>
            <person name="Riley R."/>
            <person name="LaButti K."/>
            <person name="Andreopoulos B."/>
            <person name="Lipzen A."/>
            <person name="Chen C."/>
            <person name="Yan M."/>
            <person name="Daum C."/>
            <person name="Ng V."/>
            <person name="Clum A."/>
            <person name="Steindorff A."/>
            <person name="Ohm R.A."/>
            <person name="Martin F."/>
            <person name="Silar P."/>
            <person name="Natvig D.O."/>
            <person name="Lalanne C."/>
            <person name="Gautier V."/>
            <person name="Ament-Velasquez S.L."/>
            <person name="Kruys A."/>
            <person name="Hutchinson M.I."/>
            <person name="Powell A.J."/>
            <person name="Barry K."/>
            <person name="Miller A.N."/>
            <person name="Grigoriev I.V."/>
            <person name="Debuchy R."/>
            <person name="Gladieux P."/>
            <person name="Hiltunen Thoren M."/>
            <person name="Johannesson H."/>
        </authorList>
    </citation>
    <scope>NUCLEOTIDE SEQUENCE</scope>
    <source>
        <strain evidence="2">PSN243</strain>
    </source>
</reference>
<protein>
    <recommendedName>
        <fullName evidence="4">C2H2-type domain-containing protein</fullName>
    </recommendedName>
</protein>
<feature type="compositionally biased region" description="Polar residues" evidence="1">
    <location>
        <begin position="375"/>
        <end position="393"/>
    </location>
</feature>
<evidence type="ECO:0000313" key="2">
    <source>
        <dbReference type="EMBL" id="KAK4450889.1"/>
    </source>
</evidence>
<comment type="caution">
    <text evidence="2">The sequence shown here is derived from an EMBL/GenBank/DDBJ whole genome shotgun (WGS) entry which is preliminary data.</text>
</comment>
<dbReference type="PANTHER" id="PTHR38166:SF1">
    <property type="entry name" value="C2H2-TYPE DOMAIN-CONTAINING PROTEIN"/>
    <property type="match status" value="1"/>
</dbReference>
<evidence type="ECO:0000256" key="1">
    <source>
        <dbReference type="SAM" id="MobiDB-lite"/>
    </source>
</evidence>
<dbReference type="Proteomes" id="UP001321760">
    <property type="component" value="Unassembled WGS sequence"/>
</dbReference>
<dbReference type="PANTHER" id="PTHR38166">
    <property type="entry name" value="C2H2-TYPE DOMAIN-CONTAINING PROTEIN-RELATED"/>
    <property type="match status" value="1"/>
</dbReference>
<proteinExistence type="predicted"/>
<evidence type="ECO:0008006" key="4">
    <source>
        <dbReference type="Google" id="ProtNLM"/>
    </source>
</evidence>